<keyword evidence="3" id="KW-1185">Reference proteome</keyword>
<dbReference type="InterPro" id="IPR039374">
    <property type="entry name" value="SIP_fam"/>
</dbReference>
<dbReference type="Gene3D" id="2.40.30.10">
    <property type="entry name" value="Translation factors"/>
    <property type="match status" value="1"/>
</dbReference>
<proteinExistence type="predicted"/>
<dbReference type="AlphaFoldDB" id="A0A2Y9C1T7"/>
<dbReference type="Gene3D" id="3.40.50.80">
    <property type="entry name" value="Nucleotide-binding domain of ferredoxin-NADP reductase (FNR) module"/>
    <property type="match status" value="1"/>
</dbReference>
<evidence type="ECO:0000259" key="1">
    <source>
        <dbReference type="PROSITE" id="PS51384"/>
    </source>
</evidence>
<dbReference type="GO" id="GO:0016491">
    <property type="term" value="F:oxidoreductase activity"/>
    <property type="evidence" value="ECO:0007669"/>
    <property type="project" value="InterPro"/>
</dbReference>
<dbReference type="SUPFAM" id="SSF46785">
    <property type="entry name" value="Winged helix' DNA-binding domain"/>
    <property type="match status" value="1"/>
</dbReference>
<protein>
    <submittedName>
        <fullName evidence="2">NADPH-dependent ferric siderophore reductase, contains FAD-binding and SIP domains</fullName>
    </submittedName>
</protein>
<feature type="domain" description="FAD-binding FR-type" evidence="1">
    <location>
        <begin position="13"/>
        <end position="145"/>
    </location>
</feature>
<dbReference type="Gene3D" id="1.10.10.10">
    <property type="entry name" value="Winged helix-like DNA-binding domain superfamily/Winged helix DNA-binding domain"/>
    <property type="match status" value="1"/>
</dbReference>
<dbReference type="InterPro" id="IPR013113">
    <property type="entry name" value="SIP_FAD-bd"/>
</dbReference>
<dbReference type="Pfam" id="PF04954">
    <property type="entry name" value="SIP"/>
    <property type="match status" value="1"/>
</dbReference>
<dbReference type="Pfam" id="PF08021">
    <property type="entry name" value="FAD_binding_9"/>
    <property type="match status" value="1"/>
</dbReference>
<organism evidence="2 3">
    <name type="scientific">Branchiibius hedensis</name>
    <dbReference type="NCBI Taxonomy" id="672460"/>
    <lineage>
        <taxon>Bacteria</taxon>
        <taxon>Bacillati</taxon>
        <taxon>Actinomycetota</taxon>
        <taxon>Actinomycetes</taxon>
        <taxon>Micrococcales</taxon>
        <taxon>Dermacoccaceae</taxon>
        <taxon>Branchiibius</taxon>
    </lineage>
</organism>
<name>A0A2Y9C1T7_9MICO</name>
<evidence type="ECO:0000313" key="2">
    <source>
        <dbReference type="EMBL" id="SSA34913.1"/>
    </source>
</evidence>
<dbReference type="InterPro" id="IPR029063">
    <property type="entry name" value="SAM-dependent_MTases_sf"/>
</dbReference>
<dbReference type="PROSITE" id="PS51384">
    <property type="entry name" value="FAD_FR"/>
    <property type="match status" value="1"/>
</dbReference>
<dbReference type="OrthoDB" id="9814826at2"/>
<dbReference type="SUPFAM" id="SSF63380">
    <property type="entry name" value="Riboflavin synthase domain-like"/>
    <property type="match status" value="1"/>
</dbReference>
<accession>A0A2Y9C1T7</accession>
<dbReference type="RefSeq" id="WP_109685829.1">
    <property type="nucleotide sequence ID" value="NZ_QGDN01000001.1"/>
</dbReference>
<dbReference type="PANTHER" id="PTHR30157">
    <property type="entry name" value="FERRIC REDUCTASE, NADPH-DEPENDENT"/>
    <property type="match status" value="1"/>
</dbReference>
<dbReference type="InterPro" id="IPR036390">
    <property type="entry name" value="WH_DNA-bd_sf"/>
</dbReference>
<dbReference type="EMBL" id="UESZ01000001">
    <property type="protein sequence ID" value="SSA34913.1"/>
    <property type="molecule type" value="Genomic_DNA"/>
</dbReference>
<dbReference type="PANTHER" id="PTHR30157:SF0">
    <property type="entry name" value="NADPH-DEPENDENT FERRIC-CHELATE REDUCTASE"/>
    <property type="match status" value="1"/>
</dbReference>
<dbReference type="SUPFAM" id="SSF53335">
    <property type="entry name" value="S-adenosyl-L-methionine-dependent methyltransferases"/>
    <property type="match status" value="1"/>
</dbReference>
<dbReference type="CDD" id="cd06193">
    <property type="entry name" value="siderophore_interacting"/>
    <property type="match status" value="1"/>
</dbReference>
<evidence type="ECO:0000313" key="3">
    <source>
        <dbReference type="Proteomes" id="UP000250028"/>
    </source>
</evidence>
<dbReference type="InterPro" id="IPR039261">
    <property type="entry name" value="FNR_nucleotide-bd"/>
</dbReference>
<dbReference type="InterPro" id="IPR017938">
    <property type="entry name" value="Riboflavin_synthase-like_b-brl"/>
</dbReference>
<reference evidence="3" key="1">
    <citation type="submission" date="2016-10" db="EMBL/GenBank/DDBJ databases">
        <authorList>
            <person name="Varghese N."/>
            <person name="Submissions S."/>
        </authorList>
    </citation>
    <scope>NUCLEOTIDE SEQUENCE [LARGE SCALE GENOMIC DNA]</scope>
    <source>
        <strain evidence="3">DSM 22951</strain>
    </source>
</reference>
<dbReference type="InterPro" id="IPR036388">
    <property type="entry name" value="WH-like_DNA-bd_sf"/>
</dbReference>
<dbReference type="Gene3D" id="3.40.50.150">
    <property type="entry name" value="Vaccinia Virus protein VP39"/>
    <property type="match status" value="1"/>
</dbReference>
<gene>
    <name evidence="2" type="ORF">SAMN04489750_2245</name>
</gene>
<dbReference type="Proteomes" id="UP000250028">
    <property type="component" value="Unassembled WGS sequence"/>
</dbReference>
<dbReference type="InterPro" id="IPR007037">
    <property type="entry name" value="SIP_rossman_dom"/>
</dbReference>
<dbReference type="InterPro" id="IPR017927">
    <property type="entry name" value="FAD-bd_FR_type"/>
</dbReference>
<sequence length="557" mass="59920">MPRTRREWKTYPINVRELRVLEVSDVTPRMRRIVIGGDQLGAFTTQEGIAVPALRNEGFDDHLKVIVPDAGQPHAVPPRQVEGHLDWSMASAAKDYTPREWDPDTGRLTLDFVKHDGGLASAWSLNAKVGDLVHVAGPKNSALLPTGIDWLLVGGDETALPAIGRLLHEWPAGVGGQVFVEVADAAEEQDLPVPDGVTLTWLHRRGVAAGHSTALADAVTAMPWREGSVYCWFAGEAISLKPIRRYLKERGVPADCLEVSGYWRRTEESPETARLVRLLSLTPQIALRVAIREGLIGRLEKAPADPATLAADLGLNETAVRALARALVAEEVLAADGADPAVNAGGVLSLGPVGQVLTEEYAEVADPRAQYLDLSVASVTAALHGQHGPRPEVPQDLLTQDAAWAAPSLVQHHDWDYPAATVLGSAAQAVAAQLHSDVPALPVSTSGRPTPGAVVVACWWLEQFTDEQALSALAELAEQCHSVGAAAIVAERLRDTDEQVHDHDAELDLQLLAAYGSGLRSAEEVESLITRAGFTIRTRQDLGWDMRSWELTTGQPV</sequence>